<accession>A0A212K1J2</accession>
<protein>
    <recommendedName>
        <fullName evidence="2">Fimbrillin family protein</fullName>
    </recommendedName>
</protein>
<dbReference type="Gene3D" id="2.60.40.2620">
    <property type="entry name" value="Fimbrillin-like"/>
    <property type="match status" value="1"/>
</dbReference>
<evidence type="ECO:0000313" key="1">
    <source>
        <dbReference type="EMBL" id="SBW05385.1"/>
    </source>
</evidence>
<proteinExistence type="predicted"/>
<evidence type="ECO:0008006" key="2">
    <source>
        <dbReference type="Google" id="ProtNLM"/>
    </source>
</evidence>
<dbReference type="CDD" id="cd13120">
    <property type="entry name" value="BF2867_like_N"/>
    <property type="match status" value="1"/>
</dbReference>
<reference evidence="1" key="1">
    <citation type="submission" date="2016-04" db="EMBL/GenBank/DDBJ databases">
        <authorList>
            <person name="Evans L.H."/>
            <person name="Alamgir A."/>
            <person name="Owens N."/>
            <person name="Weber N.D."/>
            <person name="Virtaneva K."/>
            <person name="Barbian K."/>
            <person name="Babar A."/>
            <person name="Rosenke K."/>
        </authorList>
    </citation>
    <scope>NUCLEOTIDE SEQUENCE</scope>
    <source>
        <strain evidence="1">86-2</strain>
    </source>
</reference>
<dbReference type="RefSeq" id="WP_296950776.1">
    <property type="nucleotide sequence ID" value="NZ_LT599021.1"/>
</dbReference>
<organism evidence="1">
    <name type="scientific">uncultured Dysgonomonas sp</name>
    <dbReference type="NCBI Taxonomy" id="206096"/>
    <lineage>
        <taxon>Bacteria</taxon>
        <taxon>Pseudomonadati</taxon>
        <taxon>Bacteroidota</taxon>
        <taxon>Bacteroidia</taxon>
        <taxon>Bacteroidales</taxon>
        <taxon>Dysgonomonadaceae</taxon>
        <taxon>Dysgonomonas</taxon>
        <taxon>environmental samples</taxon>
    </lineage>
</organism>
<dbReference type="PROSITE" id="PS51257">
    <property type="entry name" value="PROKAR_LIPOPROTEIN"/>
    <property type="match status" value="1"/>
</dbReference>
<dbReference type="Gene3D" id="2.60.40.2630">
    <property type="match status" value="1"/>
</dbReference>
<name>A0A212K1J2_9BACT</name>
<dbReference type="InterPro" id="IPR025049">
    <property type="entry name" value="Mfa-like_1"/>
</dbReference>
<dbReference type="EMBL" id="FLUL01000001">
    <property type="protein sequence ID" value="SBW05385.1"/>
    <property type="molecule type" value="Genomic_DNA"/>
</dbReference>
<dbReference type="Pfam" id="PF13149">
    <property type="entry name" value="Mfa_like_1"/>
    <property type="match status" value="1"/>
</dbReference>
<dbReference type="InterPro" id="IPR042278">
    <property type="entry name" value="Mfa-like_1_N"/>
</dbReference>
<gene>
    <name evidence="1" type="ORF">KL86DYS2_12781</name>
</gene>
<dbReference type="CDD" id="cd13121">
    <property type="entry name" value="BF2867_like_C"/>
    <property type="match status" value="1"/>
</dbReference>
<sequence>MKRLFIVMAVVSATVFGFSSCNNEDEVVTLSQGQTENLRIQTEITSAETGLRSTKAALSSFPEGSTLSLFVTNGTLGSNYPQGPYNNVKAEYKSGKWELTPAVKLGDTPATVFAFYPYGAAYTNGTSNMNIYHTNQVDNMYGTNAEGQGDINRDNPNLRLRMKHAKALLQFGIRKMNYPGEGKLTRIEVSNATGKGDLKSGASLNLATGELTYYDSQFSPAFIEDVNGLYTITDTEPTEDKDFQEVMVLPVVKTNSVGSVMIRFFIDGDIYTYNVPYDTKWKQGTKYFYNVTFNGTELVVDDVIITDWTEGTKGEINLY</sequence>
<dbReference type="AlphaFoldDB" id="A0A212K1J2"/>